<dbReference type="InterPro" id="IPR007325">
    <property type="entry name" value="KFase/CYL"/>
</dbReference>
<dbReference type="Gene3D" id="3.50.30.50">
    <property type="entry name" value="Putative cyclase"/>
    <property type="match status" value="1"/>
</dbReference>
<reference evidence="2" key="1">
    <citation type="submission" date="2022-10" db="EMBL/GenBank/DDBJ databases">
        <title>Culturing micro-colonial fungi from biological soil crusts in the Mojave desert and describing Neophaeococcomyces mojavensis, and introducing the new genera and species Taxawa tesnikishii.</title>
        <authorList>
            <person name="Kurbessoian T."/>
            <person name="Stajich J.E."/>
        </authorList>
    </citation>
    <scope>NUCLEOTIDE SEQUENCE</scope>
    <source>
        <strain evidence="2">TK_35</strain>
    </source>
</reference>
<dbReference type="EMBL" id="JAPDRN010000038">
    <property type="protein sequence ID" value="KAJ9634402.1"/>
    <property type="molecule type" value="Genomic_DNA"/>
</dbReference>
<dbReference type="AlphaFoldDB" id="A0AA38Y429"/>
<keyword evidence="3" id="KW-1185">Reference proteome</keyword>
<sequence length="250" mass="28234">MKFDPNSRALPKRSELPAIPGAPDGAAWFWGPNDEWDGFRHVGLKFNNDIIFYNGELTMDEVPNAKYGGMQAWAEHGIAGRGVLIDYWDYAGKSYDPITTHRIPLKDVQACAKAQGVEFQYGDLLLIRSGFVDHYDRLDEKGRKQLGTLQIPDHTFVGVEQTEEMLDFLHDNYFSAVIGDAPAFEAWPRAEFNLHQYLLPRWGVPIGEMWNLERLAETCKRKKQYTFFITSAPANVPGGIGSHPNAVAIF</sequence>
<dbReference type="GO" id="GO:0004061">
    <property type="term" value="F:arylformamidase activity"/>
    <property type="evidence" value="ECO:0007669"/>
    <property type="project" value="InterPro"/>
</dbReference>
<dbReference type="SUPFAM" id="SSF102198">
    <property type="entry name" value="Putative cyclase"/>
    <property type="match status" value="1"/>
</dbReference>
<comment type="similarity">
    <text evidence="1">Belongs to the Cyclase 1 superfamily.</text>
</comment>
<dbReference type="Pfam" id="PF04199">
    <property type="entry name" value="Cyclase"/>
    <property type="match status" value="1"/>
</dbReference>
<name>A0AA38Y429_9EURO</name>
<evidence type="ECO:0000256" key="1">
    <source>
        <dbReference type="ARBA" id="ARBA00007865"/>
    </source>
</evidence>
<comment type="caution">
    <text evidence="2">The sequence shown here is derived from an EMBL/GenBank/DDBJ whole genome shotgun (WGS) entry which is preliminary data.</text>
</comment>
<organism evidence="2 3">
    <name type="scientific">Knufia peltigerae</name>
    <dbReference type="NCBI Taxonomy" id="1002370"/>
    <lineage>
        <taxon>Eukaryota</taxon>
        <taxon>Fungi</taxon>
        <taxon>Dikarya</taxon>
        <taxon>Ascomycota</taxon>
        <taxon>Pezizomycotina</taxon>
        <taxon>Eurotiomycetes</taxon>
        <taxon>Chaetothyriomycetidae</taxon>
        <taxon>Chaetothyriales</taxon>
        <taxon>Trichomeriaceae</taxon>
        <taxon>Knufia</taxon>
    </lineage>
</organism>
<protein>
    <recommendedName>
        <fullName evidence="4">Cyclase</fullName>
    </recommendedName>
</protein>
<evidence type="ECO:0000313" key="2">
    <source>
        <dbReference type="EMBL" id="KAJ9634402.1"/>
    </source>
</evidence>
<dbReference type="PANTHER" id="PTHR34861">
    <property type="match status" value="1"/>
</dbReference>
<accession>A0AA38Y429</accession>
<gene>
    <name evidence="2" type="ORF">H2204_006227</name>
</gene>
<dbReference type="Proteomes" id="UP001172681">
    <property type="component" value="Unassembled WGS sequence"/>
</dbReference>
<proteinExistence type="inferred from homology"/>
<dbReference type="PANTHER" id="PTHR34861:SF10">
    <property type="entry name" value="CYCLASE"/>
    <property type="match status" value="1"/>
</dbReference>
<evidence type="ECO:0008006" key="4">
    <source>
        <dbReference type="Google" id="ProtNLM"/>
    </source>
</evidence>
<dbReference type="InterPro" id="IPR037175">
    <property type="entry name" value="KFase_sf"/>
</dbReference>
<dbReference type="GO" id="GO:0019441">
    <property type="term" value="P:L-tryptophan catabolic process to kynurenine"/>
    <property type="evidence" value="ECO:0007669"/>
    <property type="project" value="InterPro"/>
</dbReference>
<evidence type="ECO:0000313" key="3">
    <source>
        <dbReference type="Proteomes" id="UP001172681"/>
    </source>
</evidence>